<protein>
    <recommendedName>
        <fullName evidence="3">FeS cluster biogenesis domain-containing protein</fullName>
    </recommendedName>
</protein>
<dbReference type="Proteomes" id="UP001225644">
    <property type="component" value="Unassembled WGS sequence"/>
</dbReference>
<dbReference type="RefSeq" id="WP_307403173.1">
    <property type="nucleotide sequence ID" value="NZ_JAUSUX010000023.1"/>
</dbReference>
<gene>
    <name evidence="1" type="ORF">J2Z49_002430</name>
</gene>
<evidence type="ECO:0000313" key="2">
    <source>
        <dbReference type="Proteomes" id="UP001225644"/>
    </source>
</evidence>
<accession>A0ABU0B3L5</accession>
<proteinExistence type="predicted"/>
<name>A0ABU0B3L5_9FIRM</name>
<sequence length="104" mass="11276">MRVIKMSPSAREYILSRGYRAVTVELEGLGGCCCPLFLSQPVLGFPDNPEHYRVFEVGGIQVFVDKTAAPGPGEVEIALAQGEQGMYLEVRGLHHLAENGLCGK</sequence>
<reference evidence="1 2" key="1">
    <citation type="submission" date="2023-07" db="EMBL/GenBank/DDBJ databases">
        <title>Genomic Encyclopedia of Type Strains, Phase IV (KMG-IV): sequencing the most valuable type-strain genomes for metagenomic binning, comparative biology and taxonomic classification.</title>
        <authorList>
            <person name="Goeker M."/>
        </authorList>
    </citation>
    <scope>NUCLEOTIDE SEQUENCE [LARGE SCALE GENOMIC DNA]</scope>
    <source>
        <strain evidence="1 2">DSM 12396</strain>
    </source>
</reference>
<comment type="caution">
    <text evidence="1">The sequence shown here is derived from an EMBL/GenBank/DDBJ whole genome shotgun (WGS) entry which is preliminary data.</text>
</comment>
<evidence type="ECO:0008006" key="3">
    <source>
        <dbReference type="Google" id="ProtNLM"/>
    </source>
</evidence>
<dbReference type="NCBIfam" id="NF041239">
    <property type="entry name" value="Moor_selen_rel"/>
    <property type="match status" value="1"/>
</dbReference>
<keyword evidence="2" id="KW-1185">Reference proteome</keyword>
<dbReference type="EMBL" id="JAUSUX010000023">
    <property type="protein sequence ID" value="MDQ0287309.1"/>
    <property type="molecule type" value="Genomic_DNA"/>
</dbReference>
<dbReference type="InterPro" id="IPR049744">
    <property type="entry name" value="CC/Se_fam"/>
</dbReference>
<evidence type="ECO:0000313" key="1">
    <source>
        <dbReference type="EMBL" id="MDQ0287309.1"/>
    </source>
</evidence>
<organism evidence="1 2">
    <name type="scientific">Desulfofundulus luciae</name>
    <dbReference type="NCBI Taxonomy" id="74702"/>
    <lineage>
        <taxon>Bacteria</taxon>
        <taxon>Bacillati</taxon>
        <taxon>Bacillota</taxon>
        <taxon>Clostridia</taxon>
        <taxon>Eubacteriales</taxon>
        <taxon>Peptococcaceae</taxon>
        <taxon>Desulfofundulus</taxon>
    </lineage>
</organism>